<comment type="caution">
    <text evidence="17">The sequence shown here is derived from an EMBL/GenBank/DDBJ whole genome shotgun (WGS) entry which is preliminary data.</text>
</comment>
<dbReference type="SUPFAM" id="SSF54211">
    <property type="entry name" value="Ribosomal protein S5 domain 2-like"/>
    <property type="match status" value="1"/>
</dbReference>
<dbReference type="InterPro" id="IPR013759">
    <property type="entry name" value="Topo_IIA_B_C"/>
</dbReference>
<dbReference type="GO" id="GO:0000819">
    <property type="term" value="P:sister chromatid segregation"/>
    <property type="evidence" value="ECO:0007669"/>
    <property type="project" value="TreeGrafter"/>
</dbReference>
<dbReference type="InterPro" id="IPR013757">
    <property type="entry name" value="Topo_IIA_A_a_sf"/>
</dbReference>
<evidence type="ECO:0000313" key="18">
    <source>
        <dbReference type="Proteomes" id="UP001187192"/>
    </source>
</evidence>
<keyword evidence="5" id="KW-0479">Metal-binding</keyword>
<dbReference type="SUPFAM" id="SSF55874">
    <property type="entry name" value="ATPase domain of HSP90 chaperone/DNA topoisomerase II/histidine kinase"/>
    <property type="match status" value="1"/>
</dbReference>
<comment type="cofactor">
    <cofactor evidence="3">
        <name>Mg(2+)</name>
        <dbReference type="ChEBI" id="CHEBI:18420"/>
    </cofactor>
</comment>
<dbReference type="SUPFAM" id="SSF56719">
    <property type="entry name" value="Type II DNA topoisomerase"/>
    <property type="match status" value="1"/>
</dbReference>
<evidence type="ECO:0000256" key="6">
    <source>
        <dbReference type="ARBA" id="ARBA00022741"/>
    </source>
</evidence>
<dbReference type="InterPro" id="IPR001154">
    <property type="entry name" value="TopoII_euk"/>
</dbReference>
<dbReference type="PRINTS" id="PR00418">
    <property type="entry name" value="TPI2FAMILY"/>
</dbReference>
<dbReference type="Gene3D" id="1.10.268.10">
    <property type="entry name" value="Topoisomerase, domain 3"/>
    <property type="match status" value="1"/>
</dbReference>
<dbReference type="Pfam" id="PF00521">
    <property type="entry name" value="DNA_topoisoIV"/>
    <property type="match status" value="1"/>
</dbReference>
<dbReference type="Proteomes" id="UP001187192">
    <property type="component" value="Unassembled WGS sequence"/>
</dbReference>
<comment type="function">
    <text evidence="13">Control of topological states of DNA by transient breakage and subsequent rejoining of DNA strands. Topoisomerase II makes double-strand breaks.</text>
</comment>
<name>A0AA88AJQ9_FICCA</name>
<evidence type="ECO:0000259" key="15">
    <source>
        <dbReference type="PROSITE" id="PS50880"/>
    </source>
</evidence>
<evidence type="ECO:0000256" key="11">
    <source>
        <dbReference type="ARBA" id="ARBA00023235"/>
    </source>
</evidence>
<feature type="region of interest" description="Disordered" evidence="14">
    <location>
        <begin position="1177"/>
        <end position="1218"/>
    </location>
</feature>
<comment type="catalytic activity">
    <reaction evidence="1 12 13">
        <text>ATP-dependent breakage, passage and rejoining of double-stranded DNA.</text>
        <dbReference type="EC" id="5.6.2.2"/>
    </reaction>
</comment>
<evidence type="ECO:0000256" key="4">
    <source>
        <dbReference type="ARBA" id="ARBA00011080"/>
    </source>
</evidence>
<evidence type="ECO:0000313" key="17">
    <source>
        <dbReference type="EMBL" id="GMN53630.1"/>
    </source>
</evidence>
<comment type="similarity">
    <text evidence="4 13">Belongs to the type II topoisomerase family.</text>
</comment>
<dbReference type="Gene3D" id="3.30.565.10">
    <property type="entry name" value="Histidine kinase-like ATPase, C-terminal domain"/>
    <property type="match status" value="1"/>
</dbReference>
<comment type="subunit">
    <text evidence="13">Homodimer.</text>
</comment>
<dbReference type="Pfam" id="PF16898">
    <property type="entry name" value="TOPRIM_C"/>
    <property type="match status" value="1"/>
</dbReference>
<dbReference type="PROSITE" id="PS52040">
    <property type="entry name" value="TOPO_IIA"/>
    <property type="match status" value="1"/>
</dbReference>
<dbReference type="Gene3D" id="3.30.1360.40">
    <property type="match status" value="1"/>
</dbReference>
<evidence type="ECO:0000256" key="7">
    <source>
        <dbReference type="ARBA" id="ARBA00022840"/>
    </source>
</evidence>
<dbReference type="InterPro" id="IPR034157">
    <property type="entry name" value="TOPRIM_TopoII"/>
</dbReference>
<feature type="domain" description="Toprim" evidence="15">
    <location>
        <begin position="458"/>
        <end position="572"/>
    </location>
</feature>
<reference evidence="17" key="1">
    <citation type="submission" date="2023-07" db="EMBL/GenBank/DDBJ databases">
        <title>draft genome sequence of fig (Ficus carica).</title>
        <authorList>
            <person name="Takahashi T."/>
            <person name="Nishimura K."/>
        </authorList>
    </citation>
    <scope>NUCLEOTIDE SEQUENCE</scope>
</reference>
<dbReference type="InterPro" id="IPR013760">
    <property type="entry name" value="Topo_IIA-like_dom_sf"/>
</dbReference>
<dbReference type="PRINTS" id="PR01158">
    <property type="entry name" value="TOPISMRASEII"/>
</dbReference>
<dbReference type="FunFam" id="3.30.1490.30:FF:000001">
    <property type="entry name" value="DNA topoisomerase 2"/>
    <property type="match status" value="1"/>
</dbReference>
<dbReference type="FunFam" id="3.30.565.10:FF:000004">
    <property type="entry name" value="DNA topoisomerase 2"/>
    <property type="match status" value="1"/>
</dbReference>
<feature type="domain" description="Topo IIA-type catalytic" evidence="16">
    <location>
        <begin position="706"/>
        <end position="1162"/>
    </location>
</feature>
<dbReference type="InterPro" id="IPR013506">
    <property type="entry name" value="Topo_IIA_bsu_dom2"/>
</dbReference>
<keyword evidence="7 13" id="KW-0067">ATP-binding</keyword>
<dbReference type="PANTHER" id="PTHR10169:SF38">
    <property type="entry name" value="DNA TOPOISOMERASE 2"/>
    <property type="match status" value="1"/>
</dbReference>
<keyword evidence="10 12" id="KW-0238">DNA-binding</keyword>
<dbReference type="PROSITE" id="PS00177">
    <property type="entry name" value="TOPOISOMERASE_II"/>
    <property type="match status" value="1"/>
</dbReference>
<dbReference type="InterPro" id="IPR002205">
    <property type="entry name" value="Topo_IIA_dom_A"/>
</dbReference>
<sequence length="1494" mass="167061">MAAKRPLQSSSAANTAAAAAAAPASTKKTIEEMYQKKSQLEHILLRPDTYIGSIEKHTQTLWVFDDTENGGEMVHRSVSYVPGLYKIFDEILVNAADNKQRDPSMDAVKVTIDVEQNCISVYNNGDGVPVEIHQEEKVYVPELIFGHLLTSSNYDDTQKKTTGGRNGYGAKLTNIFSTEFVIETADSKRQKKYKQVFSNNMGNKTDPVITKCKEGENWTKVTYKPDLAKFNMAYLEEDVVALMKKRVVDLAGCLGKSVKVELNGKRVPVKSFLDYVDLYLNSASKHKDTTLPRITERVNERWEICVSLSDGQFQQVSFVNGIATIKGGTHVDYVTNQITNHVMNVVNKKNKNANLKAHNVKNHLWVFVNALIDNPAFDSQTKETLTIRPSSFGSKCELPPEFLKKVAKSGIVDTLLSWANFKQNKDLKKTDGTKTERVHNVHKLEDANQAGGRNSEKCTLILTEGDSAKALAMAGLSVVGRDHYGVFPLRGKLLNVREASATQVRDNEEIKNIKRILGLQQDKQYTNVKSLRYGHLMIMTDQDHDGSHIKGLLINFIHSFWPSLLKIPTFLVEFITPIVKATHKNGKELAFYTMPEYEAWKESLRGNASGWSIKYYKGLGTSTSKEGREYFQNLDKHKKDFLWVDEQDGDAIELAFSKKKIEERKNWLRRFEPGTHLDQKQKLIKYSDFVHKELILFSLADLQRSIPSMIDGLKPGQRKILFCAFKRNFVKEAKIAQFSGYVSEHSAYHHGEQSLAGTIIGMAQDYVGSNNINLLMPNGQFGTRNLGGKDHASARYIYTRLSPITRFLFPKDDDLLLDFLNEDGQSIEPTWYVPIIPTVLVNGSEGIGTGWSSFIPNYNPRDIVANARRLLDGDEMVPMIPWYRGFKGTIEKSLKDASYIVSGIIKEVNETTVRITELPLRRWTQDYKEFLESISFGNDKAKDPFIEGFTQHSDHISVDILVHMSEETLMAAKQEGLLKKFKLTTSISTSNMHLFDSNGVIKKYDTPEQILEEFYHLRLEFYEKRKKALLDNLEMELLKLDNKVRFILGVVKGEIVVSNRKRADLFVELQQKGFTPFPKKTKSVEPEVAGATEDGEDAEENSNSEAAGTEVRISNYEYLLSMAIGTLTLEKVQALCGEKDKLNNEVEELRKATPKSLWVKDLDALLTQLDELDKSDAQAEEARKKSKGQVKTVAVTKVSRQAPKNPRKNTKNTSSSEAVAEITQTFDSAMEIEKAPEVAKPKGRAGTKKAASKKIDLEMCLEIPFIDQFKEFCLTKICSLSEMDTEVPEAPVQKKAPAKRAAAPKKTLATVSETVDLDDDDDEIDDDEDFVAPAKGAAKKGGRKPAANTKAATSKAPAAAATKRRGGANKEPQLLGQKLLTDMLKPAENSGISPDKKVRKMRASPFNKKSGSMLGRAVAKDIDDEATTASEEKSSSSSPSTSESVDEVVEVPAPKARPQRANRRQTRYVLSDSEGEKGSDDSDFDETDGSYAED</sequence>
<dbReference type="InterPro" id="IPR003594">
    <property type="entry name" value="HATPase_dom"/>
</dbReference>
<feature type="compositionally biased region" description="Acidic residues" evidence="14">
    <location>
        <begin position="1093"/>
        <end position="1102"/>
    </location>
</feature>
<feature type="region of interest" description="Disordered" evidence="14">
    <location>
        <begin position="1078"/>
        <end position="1107"/>
    </location>
</feature>
<dbReference type="InterPro" id="IPR006171">
    <property type="entry name" value="TOPRIM_dom"/>
</dbReference>
<keyword evidence="18" id="KW-1185">Reference proteome</keyword>
<dbReference type="PROSITE" id="PS50880">
    <property type="entry name" value="TOPRIM"/>
    <property type="match status" value="1"/>
</dbReference>
<feature type="compositionally biased region" description="Basic residues" evidence="14">
    <location>
        <begin position="1457"/>
        <end position="1466"/>
    </location>
</feature>
<protein>
    <recommendedName>
        <fullName evidence="13">DNA topoisomerase 2</fullName>
        <ecNumber evidence="13">5.6.2.2</ecNumber>
    </recommendedName>
</protein>
<proteinExistence type="inferred from homology"/>
<dbReference type="GO" id="GO:0005634">
    <property type="term" value="C:nucleus"/>
    <property type="evidence" value="ECO:0007669"/>
    <property type="project" value="TreeGrafter"/>
</dbReference>
<dbReference type="Gene3D" id="3.30.230.10">
    <property type="match status" value="1"/>
</dbReference>
<evidence type="ECO:0000256" key="3">
    <source>
        <dbReference type="ARBA" id="ARBA00001946"/>
    </source>
</evidence>
<dbReference type="GO" id="GO:0000712">
    <property type="term" value="P:resolution of meiotic recombination intermediates"/>
    <property type="evidence" value="ECO:0007669"/>
    <property type="project" value="TreeGrafter"/>
</dbReference>
<dbReference type="InterPro" id="IPR020568">
    <property type="entry name" value="Ribosomal_Su5_D2-typ_SF"/>
</dbReference>
<dbReference type="SMART" id="SM00433">
    <property type="entry name" value="TOP2c"/>
    <property type="match status" value="1"/>
</dbReference>
<evidence type="ECO:0000256" key="12">
    <source>
        <dbReference type="PROSITE-ProRule" id="PRU01384"/>
    </source>
</evidence>
<comment type="cofactor">
    <cofactor evidence="2">
        <name>Ca(2+)</name>
        <dbReference type="ChEBI" id="CHEBI:29108"/>
    </cofactor>
</comment>
<dbReference type="GO" id="GO:0003918">
    <property type="term" value="F:DNA topoisomerase type II (double strand cut, ATP-hydrolyzing) activity"/>
    <property type="evidence" value="ECO:0007669"/>
    <property type="project" value="UniProtKB-UniRule"/>
</dbReference>
<dbReference type="EMBL" id="BTGU01000047">
    <property type="protein sequence ID" value="GMN53630.1"/>
    <property type="molecule type" value="Genomic_DNA"/>
</dbReference>
<dbReference type="InterPro" id="IPR050634">
    <property type="entry name" value="DNA_Topoisomerase_II"/>
</dbReference>
<dbReference type="FunFam" id="3.90.199.10:FF:000002">
    <property type="entry name" value="DNA topoisomerase 2"/>
    <property type="match status" value="1"/>
</dbReference>
<keyword evidence="8" id="KW-0460">Magnesium</keyword>
<evidence type="ECO:0000256" key="5">
    <source>
        <dbReference type="ARBA" id="ARBA00022723"/>
    </source>
</evidence>
<keyword evidence="6 13" id="KW-0547">Nucleotide-binding</keyword>
<dbReference type="CDD" id="cd16930">
    <property type="entry name" value="HATPase_TopII-like"/>
    <property type="match status" value="1"/>
</dbReference>
<dbReference type="FunFam" id="3.30.230.10:FF:000008">
    <property type="entry name" value="DNA topoisomerase 2"/>
    <property type="match status" value="1"/>
</dbReference>
<gene>
    <name evidence="17" type="ORF">TIFTF001_022770</name>
</gene>
<dbReference type="CDD" id="cd03481">
    <property type="entry name" value="TopoIIA_Trans_ScTopoIIA"/>
    <property type="match status" value="1"/>
</dbReference>
<dbReference type="InterPro" id="IPR001241">
    <property type="entry name" value="Topo_IIA"/>
</dbReference>
<dbReference type="GO" id="GO:0005524">
    <property type="term" value="F:ATP binding"/>
    <property type="evidence" value="ECO:0007669"/>
    <property type="project" value="UniProtKB-UniRule"/>
</dbReference>
<evidence type="ECO:0000256" key="14">
    <source>
        <dbReference type="SAM" id="MobiDB-lite"/>
    </source>
</evidence>
<dbReference type="InterPro" id="IPR036890">
    <property type="entry name" value="HATPase_C_sf"/>
</dbReference>
<feature type="active site" description="O-(5'-phospho-DNA)-tyrosine intermediate" evidence="12">
    <location>
        <position position="796"/>
    </location>
</feature>
<evidence type="ECO:0000256" key="9">
    <source>
        <dbReference type="ARBA" id="ARBA00023029"/>
    </source>
</evidence>
<dbReference type="Pfam" id="PF01751">
    <property type="entry name" value="Toprim"/>
    <property type="match status" value="1"/>
</dbReference>
<dbReference type="CDD" id="cd03365">
    <property type="entry name" value="TOPRIM_TopoIIA"/>
    <property type="match status" value="1"/>
</dbReference>
<dbReference type="FunFam" id="3.30.1360.40:FF:000003">
    <property type="entry name" value="DNA topoisomerase 2"/>
    <property type="match status" value="1"/>
</dbReference>
<evidence type="ECO:0000256" key="8">
    <source>
        <dbReference type="ARBA" id="ARBA00022842"/>
    </source>
</evidence>
<keyword evidence="11 12" id="KW-0413">Isomerase</keyword>
<dbReference type="Pfam" id="PF02518">
    <property type="entry name" value="HATPase_c"/>
    <property type="match status" value="1"/>
</dbReference>
<dbReference type="SMART" id="SM00434">
    <property type="entry name" value="TOP4c"/>
    <property type="match status" value="1"/>
</dbReference>
<feature type="region of interest" description="Disordered" evidence="14">
    <location>
        <begin position="1313"/>
        <end position="1494"/>
    </location>
</feature>
<dbReference type="Pfam" id="PF00204">
    <property type="entry name" value="DNA_gyraseB"/>
    <property type="match status" value="1"/>
</dbReference>
<evidence type="ECO:0000256" key="13">
    <source>
        <dbReference type="RuleBase" id="RU362094"/>
    </source>
</evidence>
<feature type="compositionally biased region" description="Acidic residues" evidence="14">
    <location>
        <begin position="1315"/>
        <end position="1330"/>
    </location>
</feature>
<dbReference type="InterPro" id="IPR031660">
    <property type="entry name" value="TOPRIM_C"/>
</dbReference>
<dbReference type="InterPro" id="IPR013758">
    <property type="entry name" value="Topo_IIA_A/C_ab"/>
</dbReference>
<dbReference type="FunFam" id="1.10.268.10:FF:000006">
    <property type="entry name" value="DNA topoisomerase 2"/>
    <property type="match status" value="1"/>
</dbReference>
<dbReference type="InterPro" id="IPR018522">
    <property type="entry name" value="TopoIIA_CS"/>
</dbReference>
<dbReference type="Gene3D" id="3.90.199.10">
    <property type="entry name" value="Topoisomerase II, domain 5"/>
    <property type="match status" value="1"/>
</dbReference>
<dbReference type="FunFam" id="3.40.50.670:FF:000001">
    <property type="entry name" value="DNA topoisomerase 2"/>
    <property type="match status" value="2"/>
</dbReference>
<organism evidence="17 18">
    <name type="scientific">Ficus carica</name>
    <name type="common">Common fig</name>
    <dbReference type="NCBI Taxonomy" id="3494"/>
    <lineage>
        <taxon>Eukaryota</taxon>
        <taxon>Viridiplantae</taxon>
        <taxon>Streptophyta</taxon>
        <taxon>Embryophyta</taxon>
        <taxon>Tracheophyta</taxon>
        <taxon>Spermatophyta</taxon>
        <taxon>Magnoliopsida</taxon>
        <taxon>eudicotyledons</taxon>
        <taxon>Gunneridae</taxon>
        <taxon>Pentapetalae</taxon>
        <taxon>rosids</taxon>
        <taxon>fabids</taxon>
        <taxon>Rosales</taxon>
        <taxon>Moraceae</taxon>
        <taxon>Ficeae</taxon>
        <taxon>Ficus</taxon>
    </lineage>
</organism>
<dbReference type="InterPro" id="IPR014721">
    <property type="entry name" value="Ribsml_uS5_D2-typ_fold_subgr"/>
</dbReference>
<keyword evidence="9 12" id="KW-0799">Topoisomerase</keyword>
<dbReference type="EC" id="5.6.2.2" evidence="13"/>
<evidence type="ECO:0000256" key="10">
    <source>
        <dbReference type="ARBA" id="ARBA00023125"/>
    </source>
</evidence>
<accession>A0AA88AJQ9</accession>
<evidence type="ECO:0000259" key="16">
    <source>
        <dbReference type="PROSITE" id="PS52040"/>
    </source>
</evidence>
<dbReference type="GO" id="GO:0003677">
    <property type="term" value="F:DNA binding"/>
    <property type="evidence" value="ECO:0007669"/>
    <property type="project" value="UniProtKB-UniRule"/>
</dbReference>
<dbReference type="Gene3D" id="3.30.1490.30">
    <property type="match status" value="1"/>
</dbReference>
<evidence type="ECO:0000256" key="1">
    <source>
        <dbReference type="ARBA" id="ARBA00000185"/>
    </source>
</evidence>
<feature type="compositionally biased region" description="Acidic residues" evidence="14">
    <location>
        <begin position="1481"/>
        <end position="1494"/>
    </location>
</feature>
<dbReference type="GO" id="GO:0046872">
    <property type="term" value="F:metal ion binding"/>
    <property type="evidence" value="ECO:0007669"/>
    <property type="project" value="UniProtKB-KW"/>
</dbReference>
<dbReference type="GO" id="GO:0006265">
    <property type="term" value="P:DNA topological change"/>
    <property type="evidence" value="ECO:0007669"/>
    <property type="project" value="UniProtKB-UniRule"/>
</dbReference>
<feature type="compositionally biased region" description="Low complexity" evidence="14">
    <location>
        <begin position="1344"/>
        <end position="1361"/>
    </location>
</feature>
<evidence type="ECO:0000256" key="2">
    <source>
        <dbReference type="ARBA" id="ARBA00001913"/>
    </source>
</evidence>
<dbReference type="Gene3D" id="3.40.50.670">
    <property type="match status" value="1"/>
</dbReference>
<dbReference type="PANTHER" id="PTHR10169">
    <property type="entry name" value="DNA TOPOISOMERASE/GYRASE"/>
    <property type="match status" value="1"/>
</dbReference>
<dbReference type="CDD" id="cd00187">
    <property type="entry name" value="TOP4c"/>
    <property type="match status" value="1"/>
</dbReference>